<protein>
    <recommendedName>
        <fullName evidence="6">mitogen-activated protein kinase kinase</fullName>
        <ecNumber evidence="6">2.7.12.2</ecNumber>
    </recommendedName>
</protein>
<comment type="caution">
    <text evidence="11">The sequence shown here is derived from an EMBL/GenBank/DDBJ whole genome shotgun (WGS) entry which is preliminary data.</text>
</comment>
<evidence type="ECO:0000256" key="3">
    <source>
        <dbReference type="ARBA" id="ARBA00022777"/>
    </source>
</evidence>
<gene>
    <name evidence="11" type="ORF">SEUCBS140593_002248</name>
</gene>
<keyword evidence="2 7" id="KW-0547">Nucleotide-binding</keyword>
<dbReference type="Gene3D" id="1.10.510.10">
    <property type="entry name" value="Transferase(Phosphotransferase) domain 1"/>
    <property type="match status" value="1"/>
</dbReference>
<accession>A0ABP0B540</accession>
<evidence type="ECO:0000256" key="5">
    <source>
        <dbReference type="ARBA" id="ARBA00038035"/>
    </source>
</evidence>
<sequence>MDLVSQQANPLVVFRLKPLNHRAKEVVRHPLNAHLVTDDGQGYLEIGVIPSKVNDGVTLATFGRDGDVFMEGPTVSRLQCAFEIDPISRVVMFYDKSHNNSSAVHSMDGHGIAPGGVLPKVFPFQYGRPRKVYVGPYANPVIGMCGEHRDLVLLRLIWSEDAQEAIARKANRLSMRGVANVPQLAKTIDDTETAPETTRVTRIHTPALGHAMLIRYQIWDVLGEGSSGVVHRVIDVDTGKIMALKTLKQSATTAAEWAVCQREVKILAEISHPHILDLIWSQHWDRGEAEIFCGLKDGALDALVRSGSYAPSLSLENLAQRVLHHMLQALDVLACRGVVHRDVKPENIFYVQRADGYHFQLGDFGLSNHANIATSGRVGTGIFMAPEMYSGNGLRTHKVDVWSLFVSILWVLDVGGFRDRSLRFVSYQNVQTTVQELAAHPDMASIRSMAAPHPDQRASAAQTKCRPYPSNHL</sequence>
<proteinExistence type="inferred from homology"/>
<evidence type="ECO:0000256" key="8">
    <source>
        <dbReference type="RuleBase" id="RU000304"/>
    </source>
</evidence>
<dbReference type="InterPro" id="IPR008271">
    <property type="entry name" value="Ser/Thr_kinase_AS"/>
</dbReference>
<evidence type="ECO:0000256" key="4">
    <source>
        <dbReference type="ARBA" id="ARBA00022840"/>
    </source>
</evidence>
<evidence type="ECO:0000313" key="11">
    <source>
        <dbReference type="EMBL" id="CAK7214636.1"/>
    </source>
</evidence>
<evidence type="ECO:0000256" key="2">
    <source>
        <dbReference type="ARBA" id="ARBA00022741"/>
    </source>
</evidence>
<keyword evidence="3" id="KW-0418">Kinase</keyword>
<dbReference type="Pfam" id="PF00069">
    <property type="entry name" value="Pkinase"/>
    <property type="match status" value="1"/>
</dbReference>
<evidence type="ECO:0000256" key="9">
    <source>
        <dbReference type="SAM" id="MobiDB-lite"/>
    </source>
</evidence>
<dbReference type="InterPro" id="IPR000719">
    <property type="entry name" value="Prot_kinase_dom"/>
</dbReference>
<comment type="similarity">
    <text evidence="5">Belongs to the protein kinase superfamily. STE Ser/Thr protein kinase family. MAP kinase kinase subfamily.</text>
</comment>
<dbReference type="PANTHER" id="PTHR48013:SF18">
    <property type="entry name" value="KINASE, PUTATIVE-RELATED"/>
    <property type="match status" value="1"/>
</dbReference>
<keyword evidence="12" id="KW-1185">Reference proteome</keyword>
<dbReference type="InterPro" id="IPR017441">
    <property type="entry name" value="Protein_kinase_ATP_BS"/>
</dbReference>
<reference evidence="11 12" key="1">
    <citation type="submission" date="2024-01" db="EMBL/GenBank/DDBJ databases">
        <authorList>
            <person name="Allen C."/>
            <person name="Tagirdzhanova G."/>
        </authorList>
    </citation>
    <scope>NUCLEOTIDE SEQUENCE [LARGE SCALE GENOMIC DNA]</scope>
</reference>
<feature type="region of interest" description="Disordered" evidence="9">
    <location>
        <begin position="450"/>
        <end position="473"/>
    </location>
</feature>
<dbReference type="InterPro" id="IPR011009">
    <property type="entry name" value="Kinase-like_dom_sf"/>
</dbReference>
<name>A0ABP0B540_9PEZI</name>
<feature type="domain" description="Protein kinase" evidence="10">
    <location>
        <begin position="216"/>
        <end position="469"/>
    </location>
</feature>
<dbReference type="EC" id="2.7.12.2" evidence="6"/>
<keyword evidence="8" id="KW-0723">Serine/threonine-protein kinase</keyword>
<dbReference type="EMBL" id="CAWUHD010000014">
    <property type="protein sequence ID" value="CAK7214636.1"/>
    <property type="molecule type" value="Genomic_DNA"/>
</dbReference>
<dbReference type="PROSITE" id="PS50011">
    <property type="entry name" value="PROTEIN_KINASE_DOM"/>
    <property type="match status" value="1"/>
</dbReference>
<feature type="binding site" evidence="7">
    <location>
        <position position="245"/>
    </location>
    <ligand>
        <name>ATP</name>
        <dbReference type="ChEBI" id="CHEBI:30616"/>
    </ligand>
</feature>
<keyword evidence="4 7" id="KW-0067">ATP-binding</keyword>
<evidence type="ECO:0000313" key="12">
    <source>
        <dbReference type="Proteomes" id="UP001642482"/>
    </source>
</evidence>
<dbReference type="SMART" id="SM00220">
    <property type="entry name" value="S_TKc"/>
    <property type="match status" value="1"/>
</dbReference>
<evidence type="ECO:0000259" key="10">
    <source>
        <dbReference type="PROSITE" id="PS50011"/>
    </source>
</evidence>
<dbReference type="Proteomes" id="UP001642482">
    <property type="component" value="Unassembled WGS sequence"/>
</dbReference>
<organism evidence="11 12">
    <name type="scientific">Sporothrix eucalyptigena</name>
    <dbReference type="NCBI Taxonomy" id="1812306"/>
    <lineage>
        <taxon>Eukaryota</taxon>
        <taxon>Fungi</taxon>
        <taxon>Dikarya</taxon>
        <taxon>Ascomycota</taxon>
        <taxon>Pezizomycotina</taxon>
        <taxon>Sordariomycetes</taxon>
        <taxon>Sordariomycetidae</taxon>
        <taxon>Ophiostomatales</taxon>
        <taxon>Ophiostomataceae</taxon>
        <taxon>Sporothrix</taxon>
    </lineage>
</organism>
<evidence type="ECO:0000256" key="1">
    <source>
        <dbReference type="ARBA" id="ARBA00022679"/>
    </source>
</evidence>
<evidence type="ECO:0000256" key="6">
    <source>
        <dbReference type="ARBA" id="ARBA00038999"/>
    </source>
</evidence>
<dbReference type="SUPFAM" id="SSF56112">
    <property type="entry name" value="Protein kinase-like (PK-like)"/>
    <property type="match status" value="1"/>
</dbReference>
<dbReference type="PANTHER" id="PTHR48013">
    <property type="entry name" value="DUAL SPECIFICITY MITOGEN-ACTIVATED PROTEIN KINASE KINASE 5-RELATED"/>
    <property type="match status" value="1"/>
</dbReference>
<evidence type="ECO:0000256" key="7">
    <source>
        <dbReference type="PROSITE-ProRule" id="PRU10141"/>
    </source>
</evidence>
<dbReference type="PROSITE" id="PS00108">
    <property type="entry name" value="PROTEIN_KINASE_ST"/>
    <property type="match status" value="1"/>
</dbReference>
<dbReference type="PROSITE" id="PS00107">
    <property type="entry name" value="PROTEIN_KINASE_ATP"/>
    <property type="match status" value="1"/>
</dbReference>
<keyword evidence="1" id="KW-0808">Transferase</keyword>